<evidence type="ECO:0000256" key="3">
    <source>
        <dbReference type="ARBA" id="ARBA00022777"/>
    </source>
</evidence>
<evidence type="ECO:0000313" key="8">
    <source>
        <dbReference type="Proteomes" id="UP000094761"/>
    </source>
</evidence>
<evidence type="ECO:0000313" key="9">
    <source>
        <dbReference type="Proteomes" id="UP001150001"/>
    </source>
</evidence>
<protein>
    <submittedName>
        <fullName evidence="7">GHMP kinase</fullName>
    </submittedName>
</protein>
<dbReference type="InterPro" id="IPR020568">
    <property type="entry name" value="Ribosomal_Su5_D2-typ_SF"/>
</dbReference>
<dbReference type="Pfam" id="PF00288">
    <property type="entry name" value="GHMP_kinases_N"/>
    <property type="match status" value="1"/>
</dbReference>
<keyword evidence="1" id="KW-0808">Transferase</keyword>
<dbReference type="Proteomes" id="UP001150001">
    <property type="component" value="Unassembled WGS sequence"/>
</dbReference>
<reference evidence="6" key="2">
    <citation type="submission" date="2022-11" db="EMBL/GenBank/DDBJ databases">
        <title>Role of the vibriolysin VemA secreted by the emergent pathogen Vibrio europaeus in the colonization of Manila clam mucus.</title>
        <authorList>
            <person name="Martinez C."/>
            <person name="Rodriguez S."/>
            <person name="Vences A."/>
            <person name="Barja J.L."/>
            <person name="Toranzo A.E."/>
            <person name="Dubert J."/>
        </authorList>
    </citation>
    <scope>NUCLEOTIDE SEQUENCE</scope>
    <source>
        <strain evidence="6">3454</strain>
    </source>
</reference>
<evidence type="ECO:0000313" key="7">
    <source>
        <dbReference type="EMBL" id="OAM96746.1"/>
    </source>
</evidence>
<keyword evidence="7" id="KW-0614">Plasmid</keyword>
<accession>A0A178J5M5</accession>
<dbReference type="AlphaFoldDB" id="A0A178J5M5"/>
<evidence type="ECO:0000256" key="1">
    <source>
        <dbReference type="ARBA" id="ARBA00022679"/>
    </source>
</evidence>
<feature type="domain" description="GHMP kinase N-terminal" evidence="5">
    <location>
        <begin position="63"/>
        <end position="131"/>
    </location>
</feature>
<name>A0A178J5M5_9VIBR</name>
<keyword evidence="3 7" id="KW-0418">Kinase</keyword>
<dbReference type="RefSeq" id="WP_069669756.1">
    <property type="nucleotide sequence ID" value="NZ_JAPFIM010000025.1"/>
</dbReference>
<dbReference type="Proteomes" id="UP000094761">
    <property type="component" value="Unassembled WGS sequence"/>
</dbReference>
<evidence type="ECO:0000259" key="5">
    <source>
        <dbReference type="Pfam" id="PF00288"/>
    </source>
</evidence>
<sequence length="298" mass="32723">MSKIYKGMSRAPGTCGELLQGFDRDNNPFHITLPINRYTETEVLIHTCDNDEIIIIGNLGEKTKRAIRRACEYCGLAGAFIYVHQRSDIPVGKGMASSTSNILAAASAVFEAMGVAVSSAQLNQICIGIESSDGIAYAGMSAVNQQSGQLLAQMTQLPPFSVLVIEPHSTVITNQVTLSSRHKQRQHALLETMRNASLDLRTISDVATKSAALNQCDNPNPLYDKFSPVYRTFGALGLAVGHTGSVLGLIYDSEHKAFQSMQLMKESRFINDNEITLHVCQTEYERQWELLQSPRLQG</sequence>
<dbReference type="OrthoDB" id="4548147at2"/>
<evidence type="ECO:0000256" key="2">
    <source>
        <dbReference type="ARBA" id="ARBA00022741"/>
    </source>
</evidence>
<evidence type="ECO:0000313" key="6">
    <source>
        <dbReference type="EMBL" id="MDC5743446.1"/>
    </source>
</evidence>
<keyword evidence="9" id="KW-1185">Reference proteome</keyword>
<organism evidence="7 8">
    <name type="scientific">Vibrio europaeus</name>
    <dbReference type="NCBI Taxonomy" id="300876"/>
    <lineage>
        <taxon>Bacteria</taxon>
        <taxon>Pseudomonadati</taxon>
        <taxon>Pseudomonadota</taxon>
        <taxon>Gammaproteobacteria</taxon>
        <taxon>Vibrionales</taxon>
        <taxon>Vibrionaceae</taxon>
        <taxon>Vibrio</taxon>
        <taxon>Vibrio oreintalis group</taxon>
    </lineage>
</organism>
<dbReference type="InterPro" id="IPR014721">
    <property type="entry name" value="Ribsml_uS5_D2-typ_fold_subgr"/>
</dbReference>
<keyword evidence="4" id="KW-0067">ATP-binding</keyword>
<dbReference type="GO" id="GO:0005524">
    <property type="term" value="F:ATP binding"/>
    <property type="evidence" value="ECO:0007669"/>
    <property type="project" value="UniProtKB-KW"/>
</dbReference>
<dbReference type="InterPro" id="IPR006204">
    <property type="entry name" value="GHMP_kinase_N_dom"/>
</dbReference>
<geneLocation type="plasmid" evidence="7">
    <name>p251_like</name>
</geneLocation>
<evidence type="ECO:0000256" key="4">
    <source>
        <dbReference type="ARBA" id="ARBA00022840"/>
    </source>
</evidence>
<dbReference type="SUPFAM" id="SSF54211">
    <property type="entry name" value="Ribosomal protein S5 domain 2-like"/>
    <property type="match status" value="1"/>
</dbReference>
<reference evidence="7 8" key="1">
    <citation type="submission" date="2016-03" db="EMBL/GenBank/DDBJ databases">
        <title>Draft genome sequence of the Vibrio tubiashii subs. europaeus.</title>
        <authorList>
            <person name="Spinard E."/>
            <person name="Dubert J."/>
            <person name="Nelson D.R."/>
            <person name="Barja J.L."/>
        </authorList>
    </citation>
    <scope>NUCLEOTIDE SEQUENCE [LARGE SCALE GENOMIC DNA]</scope>
    <source>
        <strain evidence="8">PP-638</strain>
        <strain evidence="7">PP2-638</strain>
        <plasmid evidence="7">p251_like</plasmid>
    </source>
</reference>
<gene>
    <name evidence="7" type="ORF">AZ468_23950</name>
    <name evidence="6" type="ORF">OPW20_25635</name>
</gene>
<dbReference type="Gene3D" id="3.30.230.10">
    <property type="match status" value="1"/>
</dbReference>
<comment type="caution">
    <text evidence="7">The sequence shown here is derived from an EMBL/GenBank/DDBJ whole genome shotgun (WGS) entry which is preliminary data.</text>
</comment>
<dbReference type="PANTHER" id="PTHR43527">
    <property type="entry name" value="4-DIPHOSPHOCYTIDYL-2-C-METHYL-D-ERYTHRITOL KINASE, CHLOROPLASTIC"/>
    <property type="match status" value="1"/>
</dbReference>
<proteinExistence type="predicted"/>
<dbReference type="PANTHER" id="PTHR43527:SF1">
    <property type="entry name" value="L-THREONINE KINASE"/>
    <property type="match status" value="1"/>
</dbReference>
<dbReference type="GeneID" id="78078776"/>
<keyword evidence="2" id="KW-0547">Nucleotide-binding</keyword>
<dbReference type="GO" id="GO:0016301">
    <property type="term" value="F:kinase activity"/>
    <property type="evidence" value="ECO:0007669"/>
    <property type="project" value="UniProtKB-KW"/>
</dbReference>
<dbReference type="EMBL" id="JAPFIT010000033">
    <property type="protein sequence ID" value="MDC5743446.1"/>
    <property type="molecule type" value="Genomic_DNA"/>
</dbReference>
<dbReference type="EMBL" id="LUAX01000008">
    <property type="protein sequence ID" value="OAM96746.1"/>
    <property type="molecule type" value="Genomic_DNA"/>
</dbReference>